<evidence type="ECO:0008006" key="4">
    <source>
        <dbReference type="Google" id="ProtNLM"/>
    </source>
</evidence>
<gene>
    <name evidence="2" type="ORF">B0O44_10137</name>
</gene>
<feature type="chain" id="PRO_5016294612" description="CS1 type fimbrial major subunit" evidence="1">
    <location>
        <begin position="23"/>
        <end position="181"/>
    </location>
</feature>
<accession>A0A318UJE1</accession>
<dbReference type="EMBL" id="QKLU01000001">
    <property type="protein sequence ID" value="PYF76566.1"/>
    <property type="molecule type" value="Genomic_DNA"/>
</dbReference>
<keyword evidence="1" id="KW-0732">Signal</keyword>
<sequence length="181" mass="18706">MKFFSKLGLIILTCFLFNNANAQNDYATLNVTLQAIQSIQVNPTNKVVNLAIANATDYTTGKSSGALTDHLQVLSTGLFTVSVKASGALTNGTPANDIPLSALTLTPALGSSTTTLTGQVYNTLAGTLTTTDQAFIKATNGTSSAKYTVNYALAPGTGGSNLINRPAGTYSTTITYTIAPN</sequence>
<protein>
    <recommendedName>
        <fullName evidence="4">CS1 type fimbrial major subunit</fullName>
    </recommendedName>
</protein>
<dbReference type="RefSeq" id="WP_110826687.1">
    <property type="nucleotide sequence ID" value="NZ_QKLU01000001.1"/>
</dbReference>
<keyword evidence="3" id="KW-1185">Reference proteome</keyword>
<evidence type="ECO:0000256" key="1">
    <source>
        <dbReference type="SAM" id="SignalP"/>
    </source>
</evidence>
<reference evidence="2 3" key="1">
    <citation type="submission" date="2018-06" db="EMBL/GenBank/DDBJ databases">
        <title>Genomic Encyclopedia of Archaeal and Bacterial Type Strains, Phase II (KMG-II): from individual species to whole genera.</title>
        <authorList>
            <person name="Goeker M."/>
        </authorList>
    </citation>
    <scope>NUCLEOTIDE SEQUENCE [LARGE SCALE GENOMIC DNA]</scope>
    <source>
        <strain evidence="2 3">DSM 27372</strain>
    </source>
</reference>
<evidence type="ECO:0000313" key="2">
    <source>
        <dbReference type="EMBL" id="PYF76566.1"/>
    </source>
</evidence>
<organism evidence="2 3">
    <name type="scientific">Pedobacter nutrimenti</name>
    <dbReference type="NCBI Taxonomy" id="1241337"/>
    <lineage>
        <taxon>Bacteria</taxon>
        <taxon>Pseudomonadati</taxon>
        <taxon>Bacteroidota</taxon>
        <taxon>Sphingobacteriia</taxon>
        <taxon>Sphingobacteriales</taxon>
        <taxon>Sphingobacteriaceae</taxon>
        <taxon>Pedobacter</taxon>
    </lineage>
</organism>
<feature type="signal peptide" evidence="1">
    <location>
        <begin position="1"/>
        <end position="22"/>
    </location>
</feature>
<dbReference type="AlphaFoldDB" id="A0A318UJE1"/>
<name>A0A318UJE1_9SPHI</name>
<dbReference type="OrthoDB" id="713374at2"/>
<evidence type="ECO:0000313" key="3">
    <source>
        <dbReference type="Proteomes" id="UP000248198"/>
    </source>
</evidence>
<dbReference type="Proteomes" id="UP000248198">
    <property type="component" value="Unassembled WGS sequence"/>
</dbReference>
<proteinExistence type="predicted"/>
<comment type="caution">
    <text evidence="2">The sequence shown here is derived from an EMBL/GenBank/DDBJ whole genome shotgun (WGS) entry which is preliminary data.</text>
</comment>